<reference evidence="5" key="3">
    <citation type="journal article" date="2014" name="Genetics">
        <title>Maintaining two mating types: Structure of the mating type locus and its role in heterokaryosis in Podospora anserina.</title>
        <authorList>
            <person name="Grognet P."/>
            <person name="Bidard F."/>
            <person name="Kuchly C."/>
            <person name="Tong L.C.H."/>
            <person name="Coppin E."/>
            <person name="Benkhali J.A."/>
            <person name="Couloux A."/>
            <person name="Wincker P."/>
            <person name="Debuchy R."/>
            <person name="Silar P."/>
        </authorList>
    </citation>
    <scope>GENOME REANNOTATION</scope>
    <source>
        <strain evidence="5">S / ATCC MYA-4624 / DSM 980 / FGSC 10383</strain>
    </source>
</reference>
<dbReference type="HOGENOM" id="CLU_011027_0_1_1"/>
<reference evidence="3" key="2">
    <citation type="submission" date="2008-07" db="EMBL/GenBank/DDBJ databases">
        <authorList>
            <person name="Genoscope - CEA"/>
        </authorList>
    </citation>
    <scope>NUCLEOTIDE SEQUENCE</scope>
    <source>
        <strain evidence="3">S mat+</strain>
    </source>
</reference>
<dbReference type="EMBL" id="FO904937">
    <property type="protein sequence ID" value="CDP24988.1"/>
    <property type="molecule type" value="Genomic_DNA"/>
</dbReference>
<keyword evidence="1" id="KW-0472">Membrane</keyword>
<dbReference type="KEGG" id="pan:PODANSg7810"/>
<dbReference type="InterPro" id="IPR056948">
    <property type="entry name" value="PNGaseA_N"/>
</dbReference>
<dbReference type="Pfam" id="PF25156">
    <property type="entry name" value="PNGase_A_C"/>
    <property type="match status" value="1"/>
</dbReference>
<reference evidence="4" key="4">
    <citation type="submission" date="2014-09" db="EMBL/GenBank/DDBJ databases">
        <title>Maintaining two mating types: Structure of the mating type locus and its role in heterokaryosis in Podospora anserina.</title>
        <authorList>
            <person name="Grognet P."/>
            <person name="Bidard F."/>
            <person name="Kuchly C."/>
            <person name="Chan Ho Tong L."/>
            <person name="Coppin E."/>
            <person name="Ait Benkhali J."/>
            <person name="Couloux A."/>
            <person name="Wincker P."/>
            <person name="Debuchy R."/>
            <person name="Silar P."/>
        </authorList>
    </citation>
    <scope>NUCLEOTIDE SEQUENCE</scope>
</reference>
<keyword evidence="1" id="KW-0812">Transmembrane</keyword>
<dbReference type="Pfam" id="PF12222">
    <property type="entry name" value="PNGaseA"/>
    <property type="match status" value="1"/>
</dbReference>
<protein>
    <submittedName>
        <fullName evidence="4">Peptide-N4-(N-acetyl-beta-glucosaminyl) asparagine amidase A</fullName>
    </submittedName>
    <submittedName>
        <fullName evidence="3">Podospora anserina S mat+ genomic DNA chromosome 2, supercontig 2</fullName>
    </submittedName>
</protein>
<dbReference type="EMBL" id="CU640366">
    <property type="protein sequence ID" value="CAP72593.1"/>
    <property type="molecule type" value="Genomic_DNA"/>
</dbReference>
<evidence type="ECO:0000313" key="5">
    <source>
        <dbReference type="Proteomes" id="UP000001197"/>
    </source>
</evidence>
<dbReference type="Proteomes" id="UP000001197">
    <property type="component" value="Chromosome 2"/>
</dbReference>
<gene>
    <name evidence="3" type="ORF">PODANS_2_250</name>
</gene>
<name>B2B469_PODAN</name>
<reference evidence="3 5" key="1">
    <citation type="journal article" date="2008" name="Genome Biol.">
        <title>The genome sequence of the model ascomycete fungus Podospora anserina.</title>
        <authorList>
            <person name="Espagne E."/>
            <person name="Lespinet O."/>
            <person name="Malagnac F."/>
            <person name="Da Silva C."/>
            <person name="Jaillon O."/>
            <person name="Porcel B.M."/>
            <person name="Couloux A."/>
            <person name="Aury J.-M."/>
            <person name="Segurens B."/>
            <person name="Poulain J."/>
            <person name="Anthouard V."/>
            <person name="Grossetete S."/>
            <person name="Khalili H."/>
            <person name="Coppin E."/>
            <person name="Dequard-Chablat M."/>
            <person name="Picard M."/>
            <person name="Contamine V."/>
            <person name="Arnaise S."/>
            <person name="Bourdais A."/>
            <person name="Berteaux-Lecellier V."/>
            <person name="Gautheret D."/>
            <person name="de Vries R.P."/>
            <person name="Battaglia E."/>
            <person name="Coutinho P.M."/>
            <person name="Danchin E.G.J."/>
            <person name="Henrissat B."/>
            <person name="El Khoury R."/>
            <person name="Sainsard-Chanet A."/>
            <person name="Boivin A."/>
            <person name="Pinan-Lucarre B."/>
            <person name="Sellem C.H."/>
            <person name="Debuchy R."/>
            <person name="Wincker P."/>
            <person name="Weissenbach J."/>
            <person name="Silar P."/>
        </authorList>
    </citation>
    <scope>NUCLEOTIDE SEQUENCE [LARGE SCALE GENOMIC DNA]</scope>
    <source>
        <strain evidence="5">S / ATCC MYA-4624 / DSM 980 / FGSC 10383</strain>
        <strain evidence="3">S mat+</strain>
    </source>
</reference>
<organism evidence="3">
    <name type="scientific">Podospora anserina (strain S / ATCC MYA-4624 / DSM 980 / FGSC 10383)</name>
    <name type="common">Pleurage anserina</name>
    <dbReference type="NCBI Taxonomy" id="515849"/>
    <lineage>
        <taxon>Eukaryota</taxon>
        <taxon>Fungi</taxon>
        <taxon>Dikarya</taxon>
        <taxon>Ascomycota</taxon>
        <taxon>Pezizomycotina</taxon>
        <taxon>Sordariomycetes</taxon>
        <taxon>Sordariomycetidae</taxon>
        <taxon>Sordariales</taxon>
        <taxon>Podosporaceae</taxon>
        <taxon>Podospora</taxon>
        <taxon>Podospora anserina</taxon>
    </lineage>
</organism>
<dbReference type="InterPro" id="IPR021102">
    <property type="entry name" value="PNGase_A"/>
</dbReference>
<dbReference type="eggNOG" id="ENOG502QSXK">
    <property type="taxonomic scope" value="Eukaryota"/>
</dbReference>
<evidence type="ECO:0000259" key="2">
    <source>
        <dbReference type="Pfam" id="PF12222"/>
    </source>
</evidence>
<dbReference type="OrthoDB" id="1612078at2759"/>
<sequence length="756" mass="83511">MDAVMAGPEGCYDEDLKEGSPQRPLLVQDTITPANNGQLRRRRRIMLWLTAFLAGLTLISALHQTPCLKEHGPATAASIAKHHLDDFWQSLRSRAAQNDDPPPAPAPMRAVLKTFEVSQPVRMPDGPVESDGSTRHGNEYSPKLCTVLLMRRDFAWSYGDPFIGTDVPLPLCRICTMKFCRDYTPPDCFFNRVVLNFSSVSVGRQFDRLAVMYFGDTEVLNFSGRTSTAQPTAPPGISWIYLKDMTHYMYFWKRPQKVIFDLGNLITIFYNDPNPHPANLAQQAPPSDLILPISARLSSTNSPSVFTLPSQRAVTTFSAGSLPRDIRRAVVSLSTTGQASEEFFWSNVLESDTATFEGDPLPGLSPFREVQLYIDNQLAGVSWPFPVIFTGGVVPSLHRPIVGIQAFDIKEQEIDISPWLPLLCDGEEHTFEIKIAGVGRDGKLTEKVGDNWVVTGKVFIWLDYDRKDEHACAKGDGCITTGLKQPVVTAPEPEIVARSEVKLDRQQLGNETLDYSIVVKRKIEIRGQVSAFLGREKMQEVKWVQELAYSNQGLISQHGLQAINDLTIEGRDQAGFVSNDLEKGNQRGGYEVLYQYPLSVNSSYAVSEQGNLSIWAHAIQGRQVEVDGWGGGVVFPTGLEAFDTGYSRSKLYTIKEGIAEYRQTGDQMSSTGWGESSQEFEFTGDGEELYWRSVGAVNGTVIYDRKRMGGGVIVGGPRVVSQVALNGDGVSTQASGYDSGVAVAKWPRLFPKENGA</sequence>
<keyword evidence="1" id="KW-1133">Transmembrane helix</keyword>
<evidence type="ECO:0000256" key="1">
    <source>
        <dbReference type="SAM" id="Phobius"/>
    </source>
</evidence>
<dbReference type="GeneID" id="6196072"/>
<proteinExistence type="predicted"/>
<evidence type="ECO:0000313" key="4">
    <source>
        <dbReference type="EMBL" id="CDP24988.1"/>
    </source>
</evidence>
<dbReference type="PANTHER" id="PTHR31104">
    <property type="entry name" value="PEPTIDE-N4-(N-ACETYL-BETA-GLUCOSAMINYL)ASPARAGINE AMIDASE A PROTEIN"/>
    <property type="match status" value="1"/>
</dbReference>
<dbReference type="AlphaFoldDB" id="B2B469"/>
<dbReference type="RefSeq" id="XP_001910769.1">
    <property type="nucleotide sequence ID" value="XM_001910734.1"/>
</dbReference>
<feature type="domain" description="Peptide N-acetyl-beta-D-glucosaminyl asparaginase amidase A N-terminal" evidence="2">
    <location>
        <begin position="143"/>
        <end position="469"/>
    </location>
</feature>
<keyword evidence="5" id="KW-1185">Reference proteome</keyword>
<accession>B2B469</accession>
<feature type="transmembrane region" description="Helical" evidence="1">
    <location>
        <begin position="45"/>
        <end position="63"/>
    </location>
</feature>
<evidence type="ECO:0000313" key="3">
    <source>
        <dbReference type="EMBL" id="CAP72593.1"/>
    </source>
</evidence>
<dbReference type="VEuPathDB" id="FungiDB:PODANS_2_250"/>